<dbReference type="Proteomes" id="UP000592180">
    <property type="component" value="Unassembled WGS sequence"/>
</dbReference>
<reference evidence="1 2" key="1">
    <citation type="submission" date="2020-08" db="EMBL/GenBank/DDBJ databases">
        <title>Functional genomics of gut bacteria from endangered species of beetles.</title>
        <authorList>
            <person name="Carlos-Shanley C."/>
        </authorList>
    </citation>
    <scope>NUCLEOTIDE SEQUENCE [LARGE SCALE GENOMIC DNA]</scope>
    <source>
        <strain evidence="1 2">S00151</strain>
    </source>
</reference>
<dbReference type="RefSeq" id="WP_184189736.1">
    <property type="nucleotide sequence ID" value="NZ_JACHLE010000003.1"/>
</dbReference>
<dbReference type="AlphaFoldDB" id="A0A840KJQ9"/>
<evidence type="ECO:0000313" key="1">
    <source>
        <dbReference type="EMBL" id="MBB4807112.1"/>
    </source>
</evidence>
<dbReference type="EMBL" id="JACHLE010000003">
    <property type="protein sequence ID" value="MBB4807112.1"/>
    <property type="molecule type" value="Genomic_DNA"/>
</dbReference>
<name>A0A840KJQ9_9FLAO</name>
<keyword evidence="2" id="KW-1185">Reference proteome</keyword>
<protein>
    <submittedName>
        <fullName evidence="1">Uncharacterized protein</fullName>
    </submittedName>
</protein>
<sequence length="49" mass="5488">MAAHGGTESNPITLSDTDFDKIIEILIAQSKYINAIHKISKIYGLKWEI</sequence>
<organism evidence="1 2">
    <name type="scientific">Chryseobacterium defluvii</name>
    <dbReference type="NCBI Taxonomy" id="160396"/>
    <lineage>
        <taxon>Bacteria</taxon>
        <taxon>Pseudomonadati</taxon>
        <taxon>Bacteroidota</taxon>
        <taxon>Flavobacteriia</taxon>
        <taxon>Flavobacteriales</taxon>
        <taxon>Weeksellaceae</taxon>
        <taxon>Chryseobacterium group</taxon>
        <taxon>Chryseobacterium</taxon>
    </lineage>
</organism>
<proteinExistence type="predicted"/>
<gene>
    <name evidence="1" type="ORF">HNP38_002416</name>
</gene>
<evidence type="ECO:0000313" key="2">
    <source>
        <dbReference type="Proteomes" id="UP000592180"/>
    </source>
</evidence>
<comment type="caution">
    <text evidence="1">The sequence shown here is derived from an EMBL/GenBank/DDBJ whole genome shotgun (WGS) entry which is preliminary data.</text>
</comment>
<accession>A0A840KJQ9</accession>